<organism evidence="2">
    <name type="scientific">hydrothermal vent metagenome</name>
    <dbReference type="NCBI Taxonomy" id="652676"/>
    <lineage>
        <taxon>unclassified sequences</taxon>
        <taxon>metagenomes</taxon>
        <taxon>ecological metagenomes</taxon>
    </lineage>
</organism>
<dbReference type="Pfam" id="PF07238">
    <property type="entry name" value="PilZ"/>
    <property type="match status" value="1"/>
</dbReference>
<dbReference type="AlphaFoldDB" id="A0A3B1AX80"/>
<evidence type="ECO:0000259" key="1">
    <source>
        <dbReference type="Pfam" id="PF07238"/>
    </source>
</evidence>
<proteinExistence type="predicted"/>
<protein>
    <recommendedName>
        <fullName evidence="1">PilZ domain-containing protein</fullName>
    </recommendedName>
</protein>
<dbReference type="EMBL" id="UOFX01000076">
    <property type="protein sequence ID" value="VAX10646.1"/>
    <property type="molecule type" value="Genomic_DNA"/>
</dbReference>
<reference evidence="2" key="1">
    <citation type="submission" date="2018-06" db="EMBL/GenBank/DDBJ databases">
        <authorList>
            <person name="Zhirakovskaya E."/>
        </authorList>
    </citation>
    <scope>NUCLEOTIDE SEQUENCE</scope>
</reference>
<accession>A0A3B1AX80</accession>
<dbReference type="GO" id="GO:0035438">
    <property type="term" value="F:cyclic-di-GMP binding"/>
    <property type="evidence" value="ECO:0007669"/>
    <property type="project" value="InterPro"/>
</dbReference>
<gene>
    <name evidence="2" type="ORF">MNBD_GAMMA26-2393</name>
</gene>
<dbReference type="InterPro" id="IPR009875">
    <property type="entry name" value="PilZ_domain"/>
</dbReference>
<evidence type="ECO:0000313" key="2">
    <source>
        <dbReference type="EMBL" id="VAX10646.1"/>
    </source>
</evidence>
<name>A0A3B1AX80_9ZZZZ</name>
<feature type="domain" description="PilZ" evidence="1">
    <location>
        <begin position="400"/>
        <end position="467"/>
    </location>
</feature>
<sequence length="551" mass="62863">MTSNLQDVVKTSSTPVRLTVPARDTVENPNVETNPAKLHQWVEQLPFAHPSRMAEALLTSLFQLNRFPGAVTKRSELMACYQLPFTSLYRLARKTSNSKASQTPGQQQANISALTIQITTELAYGYKLIINEMLEQRVKATNKPQFCNAIYSAINAITLEQMLEYSEFIPDSKTAWREIYQLYGLAEQYHLEHAIVEEETSISLLFKRILLIVLIDPYRLQLGEVWSCYEYLAHWAVKADLQQQAVVPKDITGVFLLDLQSMQPPKPPKPGQKLQPDRHRIFSVAPLNLIVHQHMRQIRNEEGSTPNGTAHIPPNEINQMFRHMLLAWHVRPTRRSERQEQYGTHLAAYGLSAVTNFLLQGSFCQNGQTANIGDTCEDTDQTLEERHSFRRENVHFEVHRWRIYNRSTSGVGIIIPPPFPTKLQVGQIILIEIDTNQQDKHLMPGTVRRIVERDTNTLEAGVQFIHGRVSPISIRPYNIDTSVTADFQHALALNPGGKASRTLLTPHGMYKRQQKFMLGFGGKTYLVQASKLAESTPIFDRFEYQEIILEK</sequence>